<dbReference type="Pfam" id="PF03781">
    <property type="entry name" value="FGE-sulfatase"/>
    <property type="match status" value="1"/>
</dbReference>
<dbReference type="PANTHER" id="PTHR23150:SF19">
    <property type="entry name" value="FORMYLGLYCINE-GENERATING ENZYME"/>
    <property type="match status" value="1"/>
</dbReference>
<dbReference type="InterPro" id="IPR042095">
    <property type="entry name" value="SUMF_sf"/>
</dbReference>
<reference evidence="2 3" key="1">
    <citation type="submission" date="2017-06" db="EMBL/GenBank/DDBJ databases">
        <title>Genome Sequencing of the methanotroph Methylovulum psychrotolerants str. HV10-M2 isolated from a high-altitude environment.</title>
        <authorList>
            <person name="Mateos-Rivera A."/>
        </authorList>
    </citation>
    <scope>NUCLEOTIDE SEQUENCE [LARGE SCALE GENOMIC DNA]</scope>
    <source>
        <strain evidence="2 3">HV10_M2</strain>
    </source>
</reference>
<dbReference type="RefSeq" id="WP_088620009.1">
    <property type="nucleotide sequence ID" value="NZ_CP022129.1"/>
</dbReference>
<dbReference type="Gene3D" id="3.90.1580.10">
    <property type="entry name" value="paralog of FGE (formylglycine-generating enzyme)"/>
    <property type="match status" value="1"/>
</dbReference>
<sequence>MPIMLIFVLLAVGFSVPALAEPLVRTLKKPLQQHGPALLPPLVTLPSGCFVMGSPESEVGRGDNEGQRRVCVQGFKLSQYEVSVDEFTRFVEATGFVSDAERNSEETGCWSYDHTAEARWQWWEWAQWRRPVKDLAIKPDYPVGCVSFYDVQAYIAWLNQTSHQQYRLPSEAEWEYAARAGTATARYWGNNPDIACRYANVADQKTIKELAWAQAHQCDDGRFFYALTGSLLPNPWGLYDMLGNVWEWTCSRYKEGEATGGEGCLQDKPGFDDLLVLRGGGWNADAPRVRAAYRNWGTAWSRQANLGFRLVLGR</sequence>
<dbReference type="InterPro" id="IPR051043">
    <property type="entry name" value="Sulfatase_Mod_Factor_Kinase"/>
</dbReference>
<evidence type="ECO:0000259" key="1">
    <source>
        <dbReference type="Pfam" id="PF03781"/>
    </source>
</evidence>
<dbReference type="GO" id="GO:0120147">
    <property type="term" value="F:formylglycine-generating oxidase activity"/>
    <property type="evidence" value="ECO:0007669"/>
    <property type="project" value="TreeGrafter"/>
</dbReference>
<accession>A0A1Z4C0S3</accession>
<gene>
    <name evidence="2" type="ORF">CEK71_14260</name>
</gene>
<dbReference type="AlphaFoldDB" id="A0A1Z4C0S3"/>
<dbReference type="Proteomes" id="UP000197019">
    <property type="component" value="Chromosome"/>
</dbReference>
<evidence type="ECO:0000313" key="2">
    <source>
        <dbReference type="EMBL" id="ASF47137.1"/>
    </source>
</evidence>
<feature type="domain" description="Sulfatase-modifying factor enzyme-like" evidence="1">
    <location>
        <begin position="40"/>
        <end position="311"/>
    </location>
</feature>
<organism evidence="2 3">
    <name type="scientific">Methylovulum psychrotolerans</name>
    <dbReference type="NCBI Taxonomy" id="1704499"/>
    <lineage>
        <taxon>Bacteria</taxon>
        <taxon>Pseudomonadati</taxon>
        <taxon>Pseudomonadota</taxon>
        <taxon>Gammaproteobacteria</taxon>
        <taxon>Methylococcales</taxon>
        <taxon>Methylococcaceae</taxon>
        <taxon>Methylovulum</taxon>
    </lineage>
</organism>
<dbReference type="SUPFAM" id="SSF56436">
    <property type="entry name" value="C-type lectin-like"/>
    <property type="match status" value="1"/>
</dbReference>
<dbReference type="KEGG" id="mpsy:CEK71_14260"/>
<dbReference type="InterPro" id="IPR016187">
    <property type="entry name" value="CTDL_fold"/>
</dbReference>
<name>A0A1Z4C0S3_9GAMM</name>
<keyword evidence="3" id="KW-1185">Reference proteome</keyword>
<dbReference type="OrthoDB" id="9768004at2"/>
<evidence type="ECO:0000313" key="3">
    <source>
        <dbReference type="Proteomes" id="UP000197019"/>
    </source>
</evidence>
<dbReference type="PANTHER" id="PTHR23150">
    <property type="entry name" value="SULFATASE MODIFYING FACTOR 1, 2"/>
    <property type="match status" value="1"/>
</dbReference>
<dbReference type="InterPro" id="IPR005532">
    <property type="entry name" value="SUMF_dom"/>
</dbReference>
<proteinExistence type="predicted"/>
<protein>
    <recommendedName>
        <fullName evidence="1">Sulfatase-modifying factor enzyme-like domain-containing protein</fullName>
    </recommendedName>
</protein>
<dbReference type="EMBL" id="CP022129">
    <property type="protein sequence ID" value="ASF47137.1"/>
    <property type="molecule type" value="Genomic_DNA"/>
</dbReference>